<dbReference type="AlphaFoldDB" id="A0A941F031"/>
<evidence type="ECO:0000313" key="5">
    <source>
        <dbReference type="Proteomes" id="UP000679220"/>
    </source>
</evidence>
<feature type="domain" description="Multidrug resistance protein MdtA-like barrel-sandwich hybrid" evidence="3">
    <location>
        <begin position="61"/>
        <end position="195"/>
    </location>
</feature>
<keyword evidence="5" id="KW-1185">Reference proteome</keyword>
<reference evidence="4" key="1">
    <citation type="journal article" date="2018" name="Int. J. Syst. Evol. Microbiol.">
        <title>Carboxylicivirga sediminis sp. nov., isolated from coastal sediment.</title>
        <authorList>
            <person name="Wang F.Q."/>
            <person name="Ren L.H."/>
            <person name="Zou R.J."/>
            <person name="Sun Y.Z."/>
            <person name="Liu X.J."/>
            <person name="Jiang F."/>
            <person name="Liu L.J."/>
        </authorList>
    </citation>
    <scope>NUCLEOTIDE SEQUENCE</scope>
    <source>
        <strain evidence="4">JR1</strain>
    </source>
</reference>
<dbReference type="GO" id="GO:1990281">
    <property type="term" value="C:efflux pump complex"/>
    <property type="evidence" value="ECO:0007669"/>
    <property type="project" value="TreeGrafter"/>
</dbReference>
<sequence>MKSVNLLMAAAAFAFLTQACGSSNEDNAKAKPAVKAKVETVELTTVPKKFHYTGTVSSVNQSTLSTRIMGQISQVLVREGDMVKKGQLLVSIRSNDIQAKEQQVEANIIQAKAAYKHAKDDYERIQALFNSKSATQKELDDITVHLKMTKAQLAAAQKAKDEVVEMLSYADIRAPYDGVITQKFVDGGDMANPGMPLLAIEAPGLFEVIAKIPESEIYKVEKGDVVEVHIDACKEMISGSIAHVSPSSRFSGSQFDARISLLPTEEQKQAIRSGVFAHVNHLKGEEQKLLVPADMIVERGQLKGVWTVSQANKALLRWVRLGKLYGDKIEVLSGLSDGSQLVVASEGRLFDGAELQLN</sequence>
<dbReference type="PROSITE" id="PS51257">
    <property type="entry name" value="PROKAR_LIPOPROTEIN"/>
    <property type="match status" value="1"/>
</dbReference>
<feature type="chain" id="PRO_5037153396" evidence="2">
    <location>
        <begin position="20"/>
        <end position="358"/>
    </location>
</feature>
<feature type="signal peptide" evidence="2">
    <location>
        <begin position="1"/>
        <end position="19"/>
    </location>
</feature>
<dbReference type="InterPro" id="IPR058625">
    <property type="entry name" value="MdtA-like_BSH"/>
</dbReference>
<dbReference type="Gene3D" id="2.40.50.100">
    <property type="match status" value="1"/>
</dbReference>
<name>A0A941F031_9BACT</name>
<keyword evidence="2" id="KW-0732">Signal</keyword>
<dbReference type="Proteomes" id="UP000679220">
    <property type="component" value="Unassembled WGS sequence"/>
</dbReference>
<dbReference type="EMBL" id="JAGTAR010000001">
    <property type="protein sequence ID" value="MBR8534129.1"/>
    <property type="molecule type" value="Genomic_DNA"/>
</dbReference>
<dbReference type="NCBIfam" id="TIGR01730">
    <property type="entry name" value="RND_mfp"/>
    <property type="match status" value="1"/>
</dbReference>
<dbReference type="Gene3D" id="2.40.420.20">
    <property type="match status" value="1"/>
</dbReference>
<dbReference type="RefSeq" id="WP_212188033.1">
    <property type="nucleotide sequence ID" value="NZ_JAGTAR010000001.1"/>
</dbReference>
<comment type="similarity">
    <text evidence="1">Belongs to the membrane fusion protein (MFP) (TC 8.A.1) family.</text>
</comment>
<proteinExistence type="inferred from homology"/>
<dbReference type="SUPFAM" id="SSF111369">
    <property type="entry name" value="HlyD-like secretion proteins"/>
    <property type="match status" value="1"/>
</dbReference>
<accession>A0A941F031</accession>
<dbReference type="Gene3D" id="1.10.287.470">
    <property type="entry name" value="Helix hairpin bin"/>
    <property type="match status" value="1"/>
</dbReference>
<dbReference type="PANTHER" id="PTHR30469">
    <property type="entry name" value="MULTIDRUG RESISTANCE PROTEIN MDTA"/>
    <property type="match status" value="1"/>
</dbReference>
<evidence type="ECO:0000256" key="1">
    <source>
        <dbReference type="ARBA" id="ARBA00009477"/>
    </source>
</evidence>
<evidence type="ECO:0000259" key="3">
    <source>
        <dbReference type="Pfam" id="PF25917"/>
    </source>
</evidence>
<dbReference type="Gene3D" id="2.40.30.170">
    <property type="match status" value="1"/>
</dbReference>
<reference evidence="4" key="2">
    <citation type="submission" date="2021-04" db="EMBL/GenBank/DDBJ databases">
        <authorList>
            <person name="Zhang T."/>
            <person name="Zhang Y."/>
            <person name="Lu D."/>
            <person name="Zuo D."/>
            <person name="Du Z."/>
        </authorList>
    </citation>
    <scope>NUCLEOTIDE SEQUENCE</scope>
    <source>
        <strain evidence="4">JR1</strain>
    </source>
</reference>
<organism evidence="4 5">
    <name type="scientific">Carboxylicivirga sediminis</name>
    <dbReference type="NCBI Taxonomy" id="2006564"/>
    <lineage>
        <taxon>Bacteria</taxon>
        <taxon>Pseudomonadati</taxon>
        <taxon>Bacteroidota</taxon>
        <taxon>Bacteroidia</taxon>
        <taxon>Marinilabiliales</taxon>
        <taxon>Marinilabiliaceae</taxon>
        <taxon>Carboxylicivirga</taxon>
    </lineage>
</organism>
<dbReference type="PANTHER" id="PTHR30469:SF15">
    <property type="entry name" value="HLYD FAMILY OF SECRETION PROTEINS"/>
    <property type="match status" value="1"/>
</dbReference>
<evidence type="ECO:0000256" key="2">
    <source>
        <dbReference type="SAM" id="SignalP"/>
    </source>
</evidence>
<dbReference type="Pfam" id="PF25917">
    <property type="entry name" value="BSH_RND"/>
    <property type="match status" value="1"/>
</dbReference>
<gene>
    <name evidence="4" type="ORF">KDU71_01025</name>
</gene>
<evidence type="ECO:0000313" key="4">
    <source>
        <dbReference type="EMBL" id="MBR8534129.1"/>
    </source>
</evidence>
<comment type="caution">
    <text evidence="4">The sequence shown here is derived from an EMBL/GenBank/DDBJ whole genome shotgun (WGS) entry which is preliminary data.</text>
</comment>
<dbReference type="GO" id="GO:0015562">
    <property type="term" value="F:efflux transmembrane transporter activity"/>
    <property type="evidence" value="ECO:0007669"/>
    <property type="project" value="TreeGrafter"/>
</dbReference>
<dbReference type="InterPro" id="IPR006143">
    <property type="entry name" value="RND_pump_MFP"/>
</dbReference>
<protein>
    <submittedName>
        <fullName evidence="4">Efflux RND transporter periplasmic adaptor subunit</fullName>
    </submittedName>
</protein>